<dbReference type="CDD" id="cd00586">
    <property type="entry name" value="4HBT"/>
    <property type="match status" value="1"/>
</dbReference>
<dbReference type="Gene3D" id="3.10.129.10">
    <property type="entry name" value="Hotdog Thioesterase"/>
    <property type="match status" value="1"/>
</dbReference>
<dbReference type="GO" id="GO:0047617">
    <property type="term" value="F:fatty acyl-CoA hydrolase activity"/>
    <property type="evidence" value="ECO:0007669"/>
    <property type="project" value="TreeGrafter"/>
</dbReference>
<dbReference type="SUPFAM" id="SSF54637">
    <property type="entry name" value="Thioesterase/thiol ester dehydrase-isomerase"/>
    <property type="match status" value="1"/>
</dbReference>
<dbReference type="RefSeq" id="WP_341471222.1">
    <property type="nucleotide sequence ID" value="NZ_CP128400.1"/>
</dbReference>
<reference evidence="4" key="2">
    <citation type="journal article" date="2024" name="Nature">
        <title>Anoxygenic phototroph of the Chloroflexota uses a type I reaction centre.</title>
        <authorList>
            <person name="Tsuji J.M."/>
            <person name="Shaw N.A."/>
            <person name="Nagashima S."/>
            <person name="Venkiteswaran J.J."/>
            <person name="Schiff S.L."/>
            <person name="Watanabe T."/>
            <person name="Fukui M."/>
            <person name="Hanada S."/>
            <person name="Tank M."/>
            <person name="Neufeld J.D."/>
        </authorList>
    </citation>
    <scope>NUCLEOTIDE SEQUENCE</scope>
    <source>
        <strain evidence="4">L227-S17</strain>
    </source>
</reference>
<evidence type="ECO:0000256" key="2">
    <source>
        <dbReference type="ARBA" id="ARBA00022801"/>
    </source>
</evidence>
<dbReference type="EMBL" id="JACATZ010000003">
    <property type="protein sequence ID" value="NWJ47421.1"/>
    <property type="molecule type" value="Genomic_DNA"/>
</dbReference>
<organism evidence="3 5">
    <name type="scientific">Candidatus Chlorohelix allophototropha</name>
    <dbReference type="NCBI Taxonomy" id="3003348"/>
    <lineage>
        <taxon>Bacteria</taxon>
        <taxon>Bacillati</taxon>
        <taxon>Chloroflexota</taxon>
        <taxon>Chloroflexia</taxon>
        <taxon>Candidatus Chloroheliales</taxon>
        <taxon>Candidatus Chloroheliaceae</taxon>
        <taxon>Candidatus Chlorohelix</taxon>
    </lineage>
</organism>
<dbReference type="Proteomes" id="UP000521676">
    <property type="component" value="Unassembled WGS sequence"/>
</dbReference>
<dbReference type="EMBL" id="CP128400">
    <property type="protein sequence ID" value="WJW69333.1"/>
    <property type="molecule type" value="Genomic_DNA"/>
</dbReference>
<evidence type="ECO:0000256" key="1">
    <source>
        <dbReference type="ARBA" id="ARBA00005953"/>
    </source>
</evidence>
<protein>
    <submittedName>
        <fullName evidence="3">Acyl-CoA thioesterase</fullName>
    </submittedName>
</protein>
<dbReference type="AlphaFoldDB" id="A0A8T7M5P6"/>
<sequence length="157" mass="18274">MSDIFKIQHDGIEGYNFVIFIPVQFGNVDGMGHLNNVSYFTFLETARIEYFIHVMEIKEQSPALQDMPFILAAQSINYRLPAFYREMLMVGLRTSWIKRSSFGFDFQMVDVASKRLVAEGNGTHVTFDYRANRTIPVPDEWVARFETYEGRSLRQPQ</sequence>
<dbReference type="PANTHER" id="PTHR31793">
    <property type="entry name" value="4-HYDROXYBENZOYL-COA THIOESTERASE FAMILY MEMBER"/>
    <property type="match status" value="1"/>
</dbReference>
<evidence type="ECO:0000313" key="3">
    <source>
        <dbReference type="EMBL" id="NWJ47421.1"/>
    </source>
</evidence>
<evidence type="ECO:0000313" key="4">
    <source>
        <dbReference type="EMBL" id="WJW69333.1"/>
    </source>
</evidence>
<accession>A0A8T7M5P6</accession>
<evidence type="ECO:0000313" key="6">
    <source>
        <dbReference type="Proteomes" id="UP001431572"/>
    </source>
</evidence>
<comment type="similarity">
    <text evidence="1">Belongs to the 4-hydroxybenzoyl-CoA thioesterase family.</text>
</comment>
<name>A0A8T7M5P6_9CHLR</name>
<keyword evidence="2" id="KW-0378">Hydrolase</keyword>
<gene>
    <name evidence="3" type="ORF">HXX08_16300</name>
    <name evidence="4" type="ORF">OZ401_002941</name>
</gene>
<dbReference type="InterPro" id="IPR029069">
    <property type="entry name" value="HotDog_dom_sf"/>
</dbReference>
<keyword evidence="6" id="KW-1185">Reference proteome</keyword>
<dbReference type="Pfam" id="PF13279">
    <property type="entry name" value="4HBT_2"/>
    <property type="match status" value="1"/>
</dbReference>
<dbReference type="PANTHER" id="PTHR31793:SF27">
    <property type="entry name" value="NOVEL THIOESTERASE SUPERFAMILY DOMAIN AND SAPOSIN A-TYPE DOMAIN CONTAINING PROTEIN (0610012H03RIK)"/>
    <property type="match status" value="1"/>
</dbReference>
<reference evidence="3 5" key="1">
    <citation type="submission" date="2020-06" db="EMBL/GenBank/DDBJ databases">
        <title>Anoxygenic phototrophic Chloroflexota member uses a Type I reaction center.</title>
        <authorList>
            <person name="Tsuji J.M."/>
            <person name="Shaw N.A."/>
            <person name="Nagashima S."/>
            <person name="Venkiteswaran J."/>
            <person name="Schiff S.L."/>
            <person name="Hanada S."/>
            <person name="Tank M."/>
            <person name="Neufeld J.D."/>
        </authorList>
    </citation>
    <scope>NUCLEOTIDE SEQUENCE [LARGE SCALE GENOMIC DNA]</scope>
    <source>
        <strain evidence="3">L227-S17</strain>
    </source>
</reference>
<dbReference type="InterPro" id="IPR050563">
    <property type="entry name" value="4-hydroxybenzoyl-CoA_TE"/>
</dbReference>
<proteinExistence type="inferred from homology"/>
<evidence type="ECO:0000313" key="5">
    <source>
        <dbReference type="Proteomes" id="UP000521676"/>
    </source>
</evidence>
<dbReference type="Proteomes" id="UP001431572">
    <property type="component" value="Chromosome 2"/>
</dbReference>